<evidence type="ECO:0000256" key="2">
    <source>
        <dbReference type="ARBA" id="ARBA00022737"/>
    </source>
</evidence>
<keyword evidence="5" id="KW-1185">Reference proteome</keyword>
<evidence type="ECO:0000256" key="1">
    <source>
        <dbReference type="ARBA" id="ARBA00007626"/>
    </source>
</evidence>
<dbReference type="Gene3D" id="1.25.40.10">
    <property type="entry name" value="Tetratricopeptide repeat domain"/>
    <property type="match status" value="3"/>
</dbReference>
<dbReference type="Pfam" id="PF13041">
    <property type="entry name" value="PPR_2"/>
    <property type="match status" value="2"/>
</dbReference>
<feature type="repeat" description="PPR" evidence="3">
    <location>
        <begin position="291"/>
        <end position="325"/>
    </location>
</feature>
<evidence type="ECO:0000313" key="4">
    <source>
        <dbReference type="EMBL" id="KAK4746397.1"/>
    </source>
</evidence>
<proteinExistence type="inferred from homology"/>
<feature type="repeat" description="PPR" evidence="3">
    <location>
        <begin position="186"/>
        <end position="220"/>
    </location>
</feature>
<reference evidence="4 5" key="1">
    <citation type="journal article" date="2023" name="Hortic Res">
        <title>Pangenome of water caltrop reveals structural variations and asymmetric subgenome divergence after allopolyploidization.</title>
        <authorList>
            <person name="Zhang X."/>
            <person name="Chen Y."/>
            <person name="Wang L."/>
            <person name="Yuan Y."/>
            <person name="Fang M."/>
            <person name="Shi L."/>
            <person name="Lu R."/>
            <person name="Comes H.P."/>
            <person name="Ma Y."/>
            <person name="Chen Y."/>
            <person name="Huang G."/>
            <person name="Zhou Y."/>
            <person name="Zheng Z."/>
            <person name="Qiu Y."/>
        </authorList>
    </citation>
    <scope>NUCLEOTIDE SEQUENCE [LARGE SCALE GENOMIC DNA]</scope>
    <source>
        <tissue evidence="4">Roots</tissue>
    </source>
</reference>
<evidence type="ECO:0000313" key="5">
    <source>
        <dbReference type="Proteomes" id="UP001345219"/>
    </source>
</evidence>
<protein>
    <recommendedName>
        <fullName evidence="6">Pentatricopeptide repeat-containing protein</fullName>
    </recommendedName>
</protein>
<dbReference type="PANTHER" id="PTHR47939:SF9">
    <property type="entry name" value="(WILD MALAYSIAN BANANA) HYPOTHETICAL PROTEIN"/>
    <property type="match status" value="1"/>
</dbReference>
<dbReference type="NCBIfam" id="TIGR00756">
    <property type="entry name" value="PPR"/>
    <property type="match status" value="3"/>
</dbReference>
<dbReference type="PANTHER" id="PTHR47939">
    <property type="entry name" value="MEMBRANE-ASSOCIATED SALT-INDUCIBLE PROTEIN-LIKE"/>
    <property type="match status" value="1"/>
</dbReference>
<evidence type="ECO:0008006" key="6">
    <source>
        <dbReference type="Google" id="ProtNLM"/>
    </source>
</evidence>
<dbReference type="Pfam" id="PF01535">
    <property type="entry name" value="PPR"/>
    <property type="match status" value="2"/>
</dbReference>
<dbReference type="InterPro" id="IPR050667">
    <property type="entry name" value="PPR-containing_protein"/>
</dbReference>
<organism evidence="4 5">
    <name type="scientific">Trapa incisa</name>
    <dbReference type="NCBI Taxonomy" id="236973"/>
    <lineage>
        <taxon>Eukaryota</taxon>
        <taxon>Viridiplantae</taxon>
        <taxon>Streptophyta</taxon>
        <taxon>Embryophyta</taxon>
        <taxon>Tracheophyta</taxon>
        <taxon>Spermatophyta</taxon>
        <taxon>Magnoliopsida</taxon>
        <taxon>eudicotyledons</taxon>
        <taxon>Gunneridae</taxon>
        <taxon>Pentapetalae</taxon>
        <taxon>rosids</taxon>
        <taxon>malvids</taxon>
        <taxon>Myrtales</taxon>
        <taxon>Lythraceae</taxon>
        <taxon>Trapa</taxon>
    </lineage>
</organism>
<evidence type="ECO:0000256" key="3">
    <source>
        <dbReference type="PROSITE-ProRule" id="PRU00708"/>
    </source>
</evidence>
<name>A0AAN7H1F7_9MYRT</name>
<feature type="repeat" description="PPR" evidence="3">
    <location>
        <begin position="256"/>
        <end position="290"/>
    </location>
</feature>
<dbReference type="InterPro" id="IPR011990">
    <property type="entry name" value="TPR-like_helical_dom_sf"/>
</dbReference>
<dbReference type="Proteomes" id="UP001345219">
    <property type="component" value="Chromosome 10"/>
</dbReference>
<dbReference type="PROSITE" id="PS51375">
    <property type="entry name" value="PPR"/>
    <property type="match status" value="3"/>
</dbReference>
<comment type="caution">
    <text evidence="4">The sequence shown here is derived from an EMBL/GenBank/DDBJ whole genome shotgun (WGS) entry which is preliminary data.</text>
</comment>
<dbReference type="InterPro" id="IPR002885">
    <property type="entry name" value="PPR_rpt"/>
</dbReference>
<gene>
    <name evidence="4" type="ORF">SAY87_012709</name>
</gene>
<sequence>MTEEEDRGFTPVLSRPDEASNHSQLVWFVGGEPTVLSSAANVSSYGEVQSCYIPPQGGEVPDRIVEICRAAALTPESQLDRIAYSIAISSLSKSRSFDGIRRFLEESKGRPDLRNELFLSHAIVLYGQAGMIEEAIDTFKQIEDLGVRRTVKSLNALLFSCILARDFTHLKRIYVDFPRIYGVEPDVETYNHVMKAFSESGSSSSAYSVLAEMDKSGVRPNSITFSNILAGFYREEKMEDVKKVLKLMEAYKVPRGLSIFNVRIQSLCKLKRSDEAKEMPDMMLLRGVKPNCATYSNLIHGFGKEGKLEEAKKLFGDMKSRGVGPDSQCYFTIVYYLCVGKDFDAALSICKESMERGWFLNFSTMKALVNGLVSINKIRDAKEIVWVGQIKRVIWVLKETLVVNPLVFHLSLVEGLDQFYQSCDDPDQDYKEEG</sequence>
<dbReference type="AlphaFoldDB" id="A0AAN7H1F7"/>
<keyword evidence="2" id="KW-0677">Repeat</keyword>
<comment type="similarity">
    <text evidence="1">Belongs to the PPR family. P subfamily.</text>
</comment>
<accession>A0AAN7H1F7</accession>
<dbReference type="EMBL" id="JAXIOK010000021">
    <property type="protein sequence ID" value="KAK4746397.1"/>
    <property type="molecule type" value="Genomic_DNA"/>
</dbReference>